<evidence type="ECO:0000256" key="2">
    <source>
        <dbReference type="SAM" id="SignalP"/>
    </source>
</evidence>
<feature type="region of interest" description="Disordered" evidence="1">
    <location>
        <begin position="455"/>
        <end position="804"/>
    </location>
</feature>
<keyword evidence="2" id="KW-0732">Signal</keyword>
<feature type="domain" description="Cupin type-1" evidence="3">
    <location>
        <begin position="51"/>
        <end position="213"/>
    </location>
</feature>
<dbReference type="InterPro" id="IPR006045">
    <property type="entry name" value="Cupin_1"/>
</dbReference>
<dbReference type="CDD" id="cd02245">
    <property type="entry name" value="cupin_7S_vicilin-like_C"/>
    <property type="match status" value="1"/>
</dbReference>
<organism evidence="4">
    <name type="scientific">Sesamum radiatum</name>
    <name type="common">Black benniseed</name>
    <dbReference type="NCBI Taxonomy" id="300843"/>
    <lineage>
        <taxon>Eukaryota</taxon>
        <taxon>Viridiplantae</taxon>
        <taxon>Streptophyta</taxon>
        <taxon>Embryophyta</taxon>
        <taxon>Tracheophyta</taxon>
        <taxon>Spermatophyta</taxon>
        <taxon>Magnoliopsida</taxon>
        <taxon>eudicotyledons</taxon>
        <taxon>Gunneridae</taxon>
        <taxon>Pentapetalae</taxon>
        <taxon>asterids</taxon>
        <taxon>lamiids</taxon>
        <taxon>Lamiales</taxon>
        <taxon>Pedaliaceae</taxon>
        <taxon>Sesamum</taxon>
    </lineage>
</organism>
<sequence length="804" mass="95308">MKMLKQRSCSLRIPFLVVCCCAIFLATISSSVVVGGVGEEGGGGGVQASGPLVKREERRALVSTEYGQISAVRVRDAVSGSHLLHFITLEPNSLFLPVVLHADMVFYVHTGSGRLSWTEEDDLKNAELRRGDVYRLRQGSVFFIQSNLETETERQKLRIHAIFANADNGLTVQSFWACPEPTPGPYSSIRDMVLGFDRKVLQAAFKVPEEVIDELFNGTQQPTIIHRVPATKRTAWETEVEFVRGLLASRSYNIFELNRKKRKESARLFNLIKEDKDFENCNGWSTTVTRKKLSALKGSNVGLFMVNLTAGSMMGPHWNPRAAEIAVVLRGRGMVRVVCSSISNETGCRNMRFEVEEGDVFVVPRFHPMAQMSFNNETLVFMGFSTSTKKNHPQFLAGQASVLRTLDKDVLAMSFNVMNATLDQLLAQQHDSVILGCISCAEEELRIMEEEIERERQEAREREEEEARKREEERRREEEEARKREEEEARRREEEKRKREEEEERRRQEEEARKREEEEARRQEEEKRRREEEEERRRQEEEEEEERRRQEEEARKREEEAAKREEEEARRQEEEKRRQEEEEEEEEERRRQEEEEERRRQEEETRKREEEAARKKEEERREEEARQEEEARTREEEEAAKREEEKRRQQEEEEEAERRGEEARQREKEAAIEREEAARREQEEARRREEEAARQEEEDRRQREEEEETRQREEEEAARQSEEEAARQREEEQEEGRQREEEHQHGMSEDERAAEEERRRQEETQREEEEARQWERRQEGGSGAEEEEQEWGETLLGGNQGDKK</sequence>
<dbReference type="EMBL" id="JACGWJ010000018">
    <property type="protein sequence ID" value="KAL0350333.1"/>
    <property type="molecule type" value="Genomic_DNA"/>
</dbReference>
<dbReference type="InterPro" id="IPR014710">
    <property type="entry name" value="RmlC-like_jellyroll"/>
</dbReference>
<evidence type="ECO:0000256" key="1">
    <source>
        <dbReference type="SAM" id="MobiDB-lite"/>
    </source>
</evidence>
<dbReference type="PANTHER" id="PTHR31189:SF7">
    <property type="entry name" value="OS03G0197300 PROTEIN"/>
    <property type="match status" value="1"/>
</dbReference>
<dbReference type="AlphaFoldDB" id="A0AAW2P600"/>
<reference evidence="4" key="1">
    <citation type="submission" date="2020-06" db="EMBL/GenBank/DDBJ databases">
        <authorList>
            <person name="Li T."/>
            <person name="Hu X."/>
            <person name="Zhang T."/>
            <person name="Song X."/>
            <person name="Zhang H."/>
            <person name="Dai N."/>
            <person name="Sheng W."/>
            <person name="Hou X."/>
            <person name="Wei L."/>
        </authorList>
    </citation>
    <scope>NUCLEOTIDE SEQUENCE</scope>
    <source>
        <strain evidence="4">G02</strain>
        <tissue evidence="4">Leaf</tissue>
    </source>
</reference>
<dbReference type="SUPFAM" id="SSF51182">
    <property type="entry name" value="RmlC-like cupins"/>
    <property type="match status" value="1"/>
</dbReference>
<dbReference type="CDD" id="cd02244">
    <property type="entry name" value="cupin_7S_vicilin-like_N"/>
    <property type="match status" value="1"/>
</dbReference>
<feature type="chain" id="PRO_5043856365" evidence="2">
    <location>
        <begin position="31"/>
        <end position="804"/>
    </location>
</feature>
<evidence type="ECO:0000313" key="4">
    <source>
        <dbReference type="EMBL" id="KAL0350333.1"/>
    </source>
</evidence>
<name>A0AAW2P600_SESRA</name>
<feature type="signal peptide" evidence="2">
    <location>
        <begin position="1"/>
        <end position="30"/>
    </location>
</feature>
<reference evidence="4" key="2">
    <citation type="journal article" date="2024" name="Plant">
        <title>Genomic evolution and insights into agronomic trait innovations of Sesamum species.</title>
        <authorList>
            <person name="Miao H."/>
            <person name="Wang L."/>
            <person name="Qu L."/>
            <person name="Liu H."/>
            <person name="Sun Y."/>
            <person name="Le M."/>
            <person name="Wang Q."/>
            <person name="Wei S."/>
            <person name="Zheng Y."/>
            <person name="Lin W."/>
            <person name="Duan Y."/>
            <person name="Cao H."/>
            <person name="Xiong S."/>
            <person name="Wang X."/>
            <person name="Wei L."/>
            <person name="Li C."/>
            <person name="Ma Q."/>
            <person name="Ju M."/>
            <person name="Zhao R."/>
            <person name="Li G."/>
            <person name="Mu C."/>
            <person name="Tian Q."/>
            <person name="Mei H."/>
            <person name="Zhang T."/>
            <person name="Gao T."/>
            <person name="Zhang H."/>
        </authorList>
    </citation>
    <scope>NUCLEOTIDE SEQUENCE</scope>
    <source>
        <strain evidence="4">G02</strain>
    </source>
</reference>
<gene>
    <name evidence="4" type="ORF">Sradi_4182500</name>
</gene>
<feature type="compositionally biased region" description="Basic and acidic residues" evidence="1">
    <location>
        <begin position="455"/>
        <end position="580"/>
    </location>
</feature>
<dbReference type="InterPro" id="IPR011051">
    <property type="entry name" value="RmlC_Cupin_sf"/>
</dbReference>
<dbReference type="Gene3D" id="2.60.120.10">
    <property type="entry name" value="Jelly Rolls"/>
    <property type="match status" value="2"/>
</dbReference>
<accession>A0AAW2P600</accession>
<evidence type="ECO:0000259" key="3">
    <source>
        <dbReference type="SMART" id="SM00835"/>
    </source>
</evidence>
<protein>
    <submittedName>
        <fullName evidence="4">Vicilin-like seed storage protein</fullName>
    </submittedName>
</protein>
<comment type="caution">
    <text evidence="4">The sequence shown here is derived from an EMBL/GenBank/DDBJ whole genome shotgun (WGS) entry which is preliminary data.</text>
</comment>
<feature type="domain" description="Cupin type-1" evidence="3">
    <location>
        <begin position="269"/>
        <end position="423"/>
    </location>
</feature>
<dbReference type="InterPro" id="IPR050253">
    <property type="entry name" value="Seed_Storage-Functional"/>
</dbReference>
<dbReference type="PANTHER" id="PTHR31189">
    <property type="entry name" value="OS03G0336100 PROTEIN-RELATED"/>
    <property type="match status" value="1"/>
</dbReference>
<proteinExistence type="predicted"/>
<dbReference type="SMART" id="SM00835">
    <property type="entry name" value="Cupin_1"/>
    <property type="match status" value="2"/>
</dbReference>
<feature type="compositionally biased region" description="Basic and acidic residues" evidence="1">
    <location>
        <begin position="588"/>
        <end position="779"/>
    </location>
</feature>
<dbReference type="Pfam" id="PF00190">
    <property type="entry name" value="Cupin_1"/>
    <property type="match status" value="1"/>
</dbReference>